<evidence type="ECO:0000313" key="1">
    <source>
        <dbReference type="EMBL" id="TGY97207.1"/>
    </source>
</evidence>
<gene>
    <name evidence="1" type="ORF">E5329_05920</name>
</gene>
<reference evidence="1" key="1">
    <citation type="submission" date="2019-04" db="EMBL/GenBank/DDBJ databases">
        <title>Microbes associate with the intestines of laboratory mice.</title>
        <authorList>
            <person name="Navarre W."/>
            <person name="Wong E."/>
            <person name="Huang K."/>
            <person name="Tropini C."/>
            <person name="Ng K."/>
            <person name="Yu B."/>
        </authorList>
    </citation>
    <scope>NUCLEOTIDE SEQUENCE</scope>
    <source>
        <strain evidence="1">NM01_1-7b</strain>
    </source>
</reference>
<sequence>MKLVFLDAKTIGDDIDLSGYESLGEVVKYDFSTPEQARERTRDADVIILNKVPINEESVGEAENLKLVCVTATGTNNLDKEYLAQRGIAWRNVAGYSTESVTQHTFAMLFYLVEHLPYYDKYVKSEKYVADCLFTHFDRKFSEIDGKTWGIIGMGAIGRRVAETAKMFGCNVIYYSTTGKNNQPDYKRVSFEELLETSDIVSVHAPLTPETENLMDKQAFEKMKKSAIFLNLGRGPIVSEQDLADALNAGEIRGAALDVLCAEPMSEDNPLKNIKDSDRLLITPHIAWASLEARIRLMSTILGQIKEFFGI</sequence>
<organism evidence="1 2">
    <name type="scientific">Petralouisia muris</name>
    <dbReference type="NCBI Taxonomy" id="3032872"/>
    <lineage>
        <taxon>Bacteria</taxon>
        <taxon>Bacillati</taxon>
        <taxon>Bacillota</taxon>
        <taxon>Clostridia</taxon>
        <taxon>Lachnospirales</taxon>
        <taxon>Lachnospiraceae</taxon>
        <taxon>Petralouisia</taxon>
    </lineage>
</organism>
<name>A0AC61RZ52_9FIRM</name>
<keyword evidence="2" id="KW-1185">Reference proteome</keyword>
<protein>
    <submittedName>
        <fullName evidence="1">D-2-hydroxyacid dehydrogenase</fullName>
    </submittedName>
</protein>
<proteinExistence type="predicted"/>
<accession>A0AC61RZ52</accession>
<comment type="caution">
    <text evidence="1">The sequence shown here is derived from an EMBL/GenBank/DDBJ whole genome shotgun (WGS) entry which is preliminary data.</text>
</comment>
<dbReference type="EMBL" id="SRYA01000009">
    <property type="protein sequence ID" value="TGY97207.1"/>
    <property type="molecule type" value="Genomic_DNA"/>
</dbReference>
<dbReference type="Proteomes" id="UP000304953">
    <property type="component" value="Unassembled WGS sequence"/>
</dbReference>
<evidence type="ECO:0000313" key="2">
    <source>
        <dbReference type="Proteomes" id="UP000304953"/>
    </source>
</evidence>